<evidence type="ECO:0000313" key="1">
    <source>
        <dbReference type="EMBL" id="HAC6566902.1"/>
    </source>
</evidence>
<protein>
    <submittedName>
        <fullName evidence="1">Uncharacterized protein</fullName>
    </submittedName>
</protein>
<sequence>MLLGPSLGLVPDGAATSNVQICSRQICHPSHIVNYVPGDVLACRIPVTRNPLGEGFYISLPLRGGVGIGFVGPISSASSGISRL</sequence>
<comment type="caution">
    <text evidence="1">The sequence shown here is derived from an EMBL/GenBank/DDBJ whole genome shotgun (WGS) entry which is preliminary data.</text>
</comment>
<dbReference type="EMBL" id="DAAMGL010000013">
    <property type="protein sequence ID" value="HAC6566902.1"/>
    <property type="molecule type" value="Genomic_DNA"/>
</dbReference>
<name>A0A701YZU7_SALER</name>
<gene>
    <name evidence="1" type="ORF">G0B48_17385</name>
</gene>
<accession>A0A701YZU7</accession>
<dbReference type="AlphaFoldDB" id="A0A701YZU7"/>
<organism evidence="1">
    <name type="scientific">Salmonella enterica</name>
    <name type="common">Salmonella choleraesuis</name>
    <dbReference type="NCBI Taxonomy" id="28901"/>
    <lineage>
        <taxon>Bacteria</taxon>
        <taxon>Pseudomonadati</taxon>
        <taxon>Pseudomonadota</taxon>
        <taxon>Gammaproteobacteria</taxon>
        <taxon>Enterobacterales</taxon>
        <taxon>Enterobacteriaceae</taxon>
        <taxon>Salmonella</taxon>
    </lineage>
</organism>
<reference evidence="1" key="1">
    <citation type="journal article" date="2018" name="Genome Biol.">
        <title>SKESA: strategic k-mer extension for scrupulous assemblies.</title>
        <authorList>
            <person name="Souvorov A."/>
            <person name="Agarwala R."/>
            <person name="Lipman D.J."/>
        </authorList>
    </citation>
    <scope>NUCLEOTIDE SEQUENCE</scope>
    <source>
        <strain evidence="1">973-77</strain>
    </source>
</reference>
<proteinExistence type="predicted"/>
<reference evidence="1" key="2">
    <citation type="submission" date="2018-07" db="EMBL/GenBank/DDBJ databases">
        <authorList>
            <consortium name="NCBI Pathogen Detection Project"/>
        </authorList>
    </citation>
    <scope>NUCLEOTIDE SEQUENCE</scope>
    <source>
        <strain evidence="1">973-77</strain>
    </source>
</reference>